<dbReference type="CDD" id="cd03784">
    <property type="entry name" value="GT1_Gtf-like"/>
    <property type="match status" value="1"/>
</dbReference>
<dbReference type="Pfam" id="PF00201">
    <property type="entry name" value="UDPGT"/>
    <property type="match status" value="1"/>
</dbReference>
<evidence type="ECO:0000256" key="3">
    <source>
        <dbReference type="ARBA" id="ARBA00022679"/>
    </source>
</evidence>
<dbReference type="PANTHER" id="PTHR48044:SF23">
    <property type="entry name" value="ANTHOCYANIDIN 3-O-GLUCOSYLTRANSFERASE-LIKE"/>
    <property type="match status" value="1"/>
</dbReference>
<gene>
    <name evidence="7" type="ORF">C2S53_018067</name>
</gene>
<keyword evidence="3 4" id="KW-0808">Transferase</keyword>
<keyword evidence="8" id="KW-1185">Reference proteome</keyword>
<evidence type="ECO:0000256" key="2">
    <source>
        <dbReference type="ARBA" id="ARBA00022676"/>
    </source>
</evidence>
<dbReference type="PROSITE" id="PS00375">
    <property type="entry name" value="UDPGT"/>
    <property type="match status" value="1"/>
</dbReference>
<comment type="caution">
    <text evidence="7">The sequence shown here is derived from an EMBL/GenBank/DDBJ whole genome shotgun (WGS) entry which is preliminary data.</text>
</comment>
<sequence length="469" mass="52392">MGDDKNGEVAVVVVPFPAQGHLNPLLHLSRRISGHNIPVYFVGTATHVRQVTGRVQGCDPSTISNLHFHSFPTPPFENPTPDHSAPTSKFPTHMHPMIMATTSHFQQPLHELLSELSSRNHGRIAVIFDVLMSTVVKAVYQTLPNLECYCFQVTPASFIYSLFVEAAGKGVLPSDSAGIMNDVREMEGCFSHDFKQLLDLQRKARDFHVGNIYHTSRIIEAEYIDLLAKTRILGHDNHWALGPFIPVAEHEKHESKSGRSQCLIWLDNQPLNSVIFVSFGTTCSLSDEQIGELALGLERSEQRFLWSLRDADRGDVFDGGVRRAELPEGFEERVRERGFVVREWAPQLEILEHSATGGFLSHCGWNSCLESISKGVPVAAWPMNSDQPRNAVLLVKALKIGVEVRDWARRDQLVGATTVEEGVRRLMASAEGEEMRRRAAELADSLKQSFMEGGVGRREMDSFVAHITR</sequence>
<dbReference type="InterPro" id="IPR058980">
    <property type="entry name" value="Glyco_transf_N"/>
</dbReference>
<feature type="domain" description="Glycosyltransferase N-terminal" evidence="6">
    <location>
        <begin position="8"/>
        <end position="246"/>
    </location>
</feature>
<dbReference type="Pfam" id="PF26168">
    <property type="entry name" value="Glyco_transf_N"/>
    <property type="match status" value="1"/>
</dbReference>
<evidence type="ECO:0000313" key="7">
    <source>
        <dbReference type="EMBL" id="KAH6828718.1"/>
    </source>
</evidence>
<evidence type="ECO:0000256" key="1">
    <source>
        <dbReference type="ARBA" id="ARBA00009995"/>
    </source>
</evidence>
<dbReference type="GO" id="GO:0008194">
    <property type="term" value="F:UDP-glycosyltransferase activity"/>
    <property type="evidence" value="ECO:0007669"/>
    <property type="project" value="InterPro"/>
</dbReference>
<dbReference type="EC" id="2.4.1.-" evidence="5"/>
<dbReference type="Gene3D" id="3.40.50.2000">
    <property type="entry name" value="Glycogen Phosphorylase B"/>
    <property type="match status" value="2"/>
</dbReference>
<proteinExistence type="inferred from homology"/>
<accession>A0AAD4J7M0</accession>
<comment type="similarity">
    <text evidence="1 4">Belongs to the UDP-glycosyltransferase family.</text>
</comment>
<dbReference type="InterPro" id="IPR035595">
    <property type="entry name" value="UDP_glycos_trans_CS"/>
</dbReference>
<evidence type="ECO:0000259" key="6">
    <source>
        <dbReference type="Pfam" id="PF26168"/>
    </source>
</evidence>
<dbReference type="Proteomes" id="UP001190926">
    <property type="component" value="Unassembled WGS sequence"/>
</dbReference>
<name>A0AAD4J7M0_PERFH</name>
<evidence type="ECO:0000256" key="4">
    <source>
        <dbReference type="RuleBase" id="RU003718"/>
    </source>
</evidence>
<evidence type="ECO:0000256" key="5">
    <source>
        <dbReference type="RuleBase" id="RU362057"/>
    </source>
</evidence>
<dbReference type="FunFam" id="3.40.50.2000:FF:000060">
    <property type="entry name" value="Glycosyltransferase"/>
    <property type="match status" value="1"/>
</dbReference>
<dbReference type="EMBL" id="SDAM02000121">
    <property type="protein sequence ID" value="KAH6828718.1"/>
    <property type="molecule type" value="Genomic_DNA"/>
</dbReference>
<dbReference type="GO" id="GO:0016138">
    <property type="term" value="P:glycoside biosynthetic process"/>
    <property type="evidence" value="ECO:0007669"/>
    <property type="project" value="UniProtKB-ARBA"/>
</dbReference>
<organism evidence="7 8">
    <name type="scientific">Perilla frutescens var. hirtella</name>
    <name type="common">Perilla citriodora</name>
    <name type="synonym">Perilla setoyensis</name>
    <dbReference type="NCBI Taxonomy" id="608512"/>
    <lineage>
        <taxon>Eukaryota</taxon>
        <taxon>Viridiplantae</taxon>
        <taxon>Streptophyta</taxon>
        <taxon>Embryophyta</taxon>
        <taxon>Tracheophyta</taxon>
        <taxon>Spermatophyta</taxon>
        <taxon>Magnoliopsida</taxon>
        <taxon>eudicotyledons</taxon>
        <taxon>Gunneridae</taxon>
        <taxon>Pentapetalae</taxon>
        <taxon>asterids</taxon>
        <taxon>lamiids</taxon>
        <taxon>Lamiales</taxon>
        <taxon>Lamiaceae</taxon>
        <taxon>Nepetoideae</taxon>
        <taxon>Elsholtzieae</taxon>
        <taxon>Perilla</taxon>
    </lineage>
</organism>
<dbReference type="AlphaFoldDB" id="A0AAD4J7M0"/>
<dbReference type="SUPFAM" id="SSF53756">
    <property type="entry name" value="UDP-Glycosyltransferase/glycogen phosphorylase"/>
    <property type="match status" value="1"/>
</dbReference>
<protein>
    <recommendedName>
        <fullName evidence="5">Glycosyltransferase</fullName>
        <ecNumber evidence="5">2.4.1.-</ecNumber>
    </recommendedName>
</protein>
<reference evidence="7 8" key="1">
    <citation type="journal article" date="2021" name="Nat. Commun.">
        <title>Incipient diploidization of the medicinal plant Perilla within 10,000 years.</title>
        <authorList>
            <person name="Zhang Y."/>
            <person name="Shen Q."/>
            <person name="Leng L."/>
            <person name="Zhang D."/>
            <person name="Chen S."/>
            <person name="Shi Y."/>
            <person name="Ning Z."/>
            <person name="Chen S."/>
        </authorList>
    </citation>
    <scope>NUCLEOTIDE SEQUENCE [LARGE SCALE GENOMIC DNA]</scope>
    <source>
        <strain evidence="8">cv. PC099</strain>
    </source>
</reference>
<keyword evidence="2 4" id="KW-0328">Glycosyltransferase</keyword>
<evidence type="ECO:0000313" key="8">
    <source>
        <dbReference type="Proteomes" id="UP001190926"/>
    </source>
</evidence>
<dbReference type="PANTHER" id="PTHR48044">
    <property type="entry name" value="GLYCOSYLTRANSFERASE"/>
    <property type="match status" value="1"/>
</dbReference>
<dbReference type="InterPro" id="IPR002213">
    <property type="entry name" value="UDP_glucos_trans"/>
</dbReference>